<organism evidence="2 3">
    <name type="scientific">Abyssalbus ytuae</name>
    <dbReference type="NCBI Taxonomy" id="2926907"/>
    <lineage>
        <taxon>Bacteria</taxon>
        <taxon>Pseudomonadati</taxon>
        <taxon>Bacteroidota</taxon>
        <taxon>Flavobacteriia</taxon>
        <taxon>Flavobacteriales</taxon>
        <taxon>Flavobacteriaceae</taxon>
        <taxon>Abyssalbus</taxon>
    </lineage>
</organism>
<dbReference type="Proteomes" id="UP000831290">
    <property type="component" value="Chromosome"/>
</dbReference>
<evidence type="ECO:0000313" key="2">
    <source>
        <dbReference type="EMBL" id="UOB16054.1"/>
    </source>
</evidence>
<accession>A0A9E6ZK80</accession>
<proteinExistence type="predicted"/>
<gene>
    <name evidence="2" type="ORF">MQE35_09915</name>
</gene>
<keyword evidence="3" id="KW-1185">Reference proteome</keyword>
<feature type="transmembrane region" description="Helical" evidence="1">
    <location>
        <begin position="6"/>
        <end position="26"/>
    </location>
</feature>
<keyword evidence="1" id="KW-0812">Transmembrane</keyword>
<dbReference type="EMBL" id="CP094358">
    <property type="protein sequence ID" value="UOB16054.1"/>
    <property type="molecule type" value="Genomic_DNA"/>
</dbReference>
<evidence type="ECO:0000256" key="1">
    <source>
        <dbReference type="SAM" id="Phobius"/>
    </source>
</evidence>
<dbReference type="KEGG" id="fbm:MQE35_09915"/>
<evidence type="ECO:0000313" key="3">
    <source>
        <dbReference type="Proteomes" id="UP000831290"/>
    </source>
</evidence>
<keyword evidence="1" id="KW-1133">Transmembrane helix</keyword>
<keyword evidence="1" id="KW-0472">Membrane</keyword>
<reference evidence="2" key="1">
    <citation type="submission" date="2022-03" db="EMBL/GenBank/DDBJ databases">
        <title>Description of Abyssus ytuae gen. nov., sp. nov., a novel member of the family Flavobacteriaceae isolated from the sediment of Mariana Trench.</title>
        <authorList>
            <person name="Zhang J."/>
            <person name="Xu X."/>
        </authorList>
    </citation>
    <scope>NUCLEOTIDE SEQUENCE</scope>
    <source>
        <strain evidence="2">MT3330</strain>
    </source>
</reference>
<dbReference type="RefSeq" id="WP_255841203.1">
    <property type="nucleotide sequence ID" value="NZ_CP094358.1"/>
</dbReference>
<dbReference type="AlphaFoldDB" id="A0A9E6ZK80"/>
<protein>
    <submittedName>
        <fullName evidence="2">Uncharacterized protein</fullName>
    </submittedName>
</protein>
<sequence>MLNNSNLNYLIIFVPTAVTLVLKNSAEYFFSGRTMPWWLIGISANTPHLETNLE</sequence>
<name>A0A9E6ZK80_9FLAO</name>